<feature type="region of interest" description="Disordered" evidence="6">
    <location>
        <begin position="886"/>
        <end position="915"/>
    </location>
</feature>
<feature type="region of interest" description="Disordered" evidence="6">
    <location>
        <begin position="700"/>
        <end position="720"/>
    </location>
</feature>
<gene>
    <name evidence="7" type="ORF">HNR13_002872</name>
</gene>
<feature type="compositionally biased region" description="Pro residues" evidence="6">
    <location>
        <begin position="982"/>
        <end position="991"/>
    </location>
</feature>
<accession>A0A853D1H8</accession>
<evidence type="ECO:0000256" key="2">
    <source>
        <dbReference type="ARBA" id="ARBA00022692"/>
    </source>
</evidence>
<feature type="region of interest" description="Disordered" evidence="6">
    <location>
        <begin position="963"/>
        <end position="991"/>
    </location>
</feature>
<dbReference type="RefSeq" id="WP_179606811.1">
    <property type="nucleotide sequence ID" value="NZ_BAABEH010000001.1"/>
</dbReference>
<dbReference type="GO" id="GO:0005576">
    <property type="term" value="C:extracellular region"/>
    <property type="evidence" value="ECO:0007669"/>
    <property type="project" value="TreeGrafter"/>
</dbReference>
<evidence type="ECO:0000256" key="6">
    <source>
        <dbReference type="SAM" id="MobiDB-lite"/>
    </source>
</evidence>
<evidence type="ECO:0000256" key="4">
    <source>
        <dbReference type="ARBA" id="ARBA00023136"/>
    </source>
</evidence>
<keyword evidence="4 5" id="KW-0472">Membrane</keyword>
<organism evidence="7 8">
    <name type="scientific">Leifsonia shinshuensis</name>
    <dbReference type="NCBI Taxonomy" id="150026"/>
    <lineage>
        <taxon>Bacteria</taxon>
        <taxon>Bacillati</taxon>
        <taxon>Actinomycetota</taxon>
        <taxon>Actinomycetes</taxon>
        <taxon>Micrococcales</taxon>
        <taxon>Microbacteriaceae</taxon>
        <taxon>Leifsonia</taxon>
    </lineage>
</organism>
<dbReference type="AlphaFoldDB" id="A0A853D1H8"/>
<evidence type="ECO:0000313" key="7">
    <source>
        <dbReference type="EMBL" id="NYJ24585.1"/>
    </source>
</evidence>
<feature type="transmembrane region" description="Helical" evidence="5">
    <location>
        <begin position="57"/>
        <end position="77"/>
    </location>
</feature>
<dbReference type="InterPro" id="IPR005372">
    <property type="entry name" value="UPF0182"/>
</dbReference>
<dbReference type="Proteomes" id="UP000578352">
    <property type="component" value="Unassembled WGS sequence"/>
</dbReference>
<comment type="subcellular location">
    <subcellularLocation>
        <location evidence="5">Cell membrane</location>
        <topology evidence="5">Multi-pass membrane protein</topology>
    </subcellularLocation>
</comment>
<keyword evidence="1 5" id="KW-1003">Cell membrane</keyword>
<protein>
    <recommendedName>
        <fullName evidence="5">UPF0182 protein HNR13_002872</fullName>
    </recommendedName>
</protein>
<feature type="transmembrane region" description="Helical" evidence="5">
    <location>
        <begin position="256"/>
        <end position="275"/>
    </location>
</feature>
<comment type="similarity">
    <text evidence="5">Belongs to the UPF0182 family.</text>
</comment>
<proteinExistence type="inferred from homology"/>
<dbReference type="Pfam" id="PF03699">
    <property type="entry name" value="UPF0182"/>
    <property type="match status" value="1"/>
</dbReference>
<evidence type="ECO:0000256" key="5">
    <source>
        <dbReference type="HAMAP-Rule" id="MF_01600"/>
    </source>
</evidence>
<feature type="compositionally biased region" description="Low complexity" evidence="6">
    <location>
        <begin position="705"/>
        <end position="718"/>
    </location>
</feature>
<evidence type="ECO:0000256" key="3">
    <source>
        <dbReference type="ARBA" id="ARBA00022989"/>
    </source>
</evidence>
<feature type="transmembrane region" description="Helical" evidence="5">
    <location>
        <begin position="166"/>
        <end position="188"/>
    </location>
</feature>
<evidence type="ECO:0000313" key="8">
    <source>
        <dbReference type="Proteomes" id="UP000578352"/>
    </source>
</evidence>
<feature type="transmembrane region" description="Helical" evidence="5">
    <location>
        <begin position="109"/>
        <end position="128"/>
    </location>
</feature>
<feature type="compositionally biased region" description="Gly residues" evidence="6">
    <location>
        <begin position="895"/>
        <end position="913"/>
    </location>
</feature>
<dbReference type="PANTHER" id="PTHR39344">
    <property type="entry name" value="UPF0182 PROTEIN SLL1060"/>
    <property type="match status" value="1"/>
</dbReference>
<sequence length="991" mass="106859">MSSTAAVRPPGRRRAAIWITLGVVVALVILFFVFAGLYADILWYQQLGYLNVLTTQWFAGTAMFFIGFFAMAIPLWLSIQLTYRLRPVYAKLNTQLDRYQQVVEPLRRLAMYGIPIVFGIFAGVSAASRWQAAAMWLNGTSYGKSDPLFHLDIGFYLFALPFYRSAVGFASAVVLIALLATLATCYLYGSVRVSGREVRISRAARVQISVIAGLYLLLQGISIWLDRYAAVTDSNVNDMINGAAYTDVNATIPARAVLAGIAVLVAIMFFATAFIGRWRFPLVGTALLIVAALVVGAIYPWVVQRFQVDPSQKTLETPYIQRSINATRDAYGLSNIDVIPYQATTNTQPGALRQDAQTTAQIRIMDPAVISPSFQQLQQFRQYYAFPRNLNVDRYRINGNEQDAVVAVRELNQSGLTSRSWFNDTVVYTHGYGMVAAYGNQRSSDGQPVFMESGIPSTGTLGQYEPRVYFGQQSPTYSIVGAPKGSKPVELDYPGGPDNAQQTATTFAGNGGPKLDNVFKRLVYALKFQDEQIVLSDAVNSDSQILYDRDPIKRVQKVAPYLTLDSQAYPAVIDGRIKWVIDGYTTSDQYPYSHVGSLSDAIADTETPKPAYAFDDINYIRNSVKATVDAYDGSVQLYAWDAKDPVLKTWEKVFPTTVKPISDMSAQLLSHVRYPSDLFKVQRAVLGQYHVTDAGSFYSRDDAWTTPNDPTSSPSDPTLQPPYYLTLQMPGQTSPSFSLYSTFIPQAASDSSRSILKGYLAVDADAGSTKGTVSSGYGKLRLLSLPSSDTIPGPGQVQNTFNSDPTVSQELNLLRQGKTDVINGNLLTLPVGGGLLYVQPVYVKSTGETSYPILQKVLVAFGDKIAFEDTLDKALDSLFGGDSGATAGDNNIPATGGGGTSGGSGGSGTGSGTGTVNNTALQQALQAAKAALAARETALKNGDWAAYGAADAQLQQALQAAIAAEGAGSSTGSKSGSTATPTPAPSSTPKK</sequence>
<comment type="caution">
    <text evidence="7">The sequence shown here is derived from an EMBL/GenBank/DDBJ whole genome shotgun (WGS) entry which is preliminary data.</text>
</comment>
<feature type="transmembrane region" description="Helical" evidence="5">
    <location>
        <begin position="282"/>
        <end position="302"/>
    </location>
</feature>
<keyword evidence="3 5" id="KW-1133">Transmembrane helix</keyword>
<dbReference type="EMBL" id="JACCFL010000001">
    <property type="protein sequence ID" value="NYJ24585.1"/>
    <property type="molecule type" value="Genomic_DNA"/>
</dbReference>
<feature type="transmembrane region" description="Helical" evidence="5">
    <location>
        <begin position="208"/>
        <end position="225"/>
    </location>
</feature>
<feature type="transmembrane region" description="Helical" evidence="5">
    <location>
        <begin position="15"/>
        <end position="37"/>
    </location>
</feature>
<evidence type="ECO:0000256" key="1">
    <source>
        <dbReference type="ARBA" id="ARBA00022475"/>
    </source>
</evidence>
<name>A0A853D1H8_9MICO</name>
<feature type="compositionally biased region" description="Low complexity" evidence="6">
    <location>
        <begin position="963"/>
        <end position="981"/>
    </location>
</feature>
<dbReference type="PANTHER" id="PTHR39344:SF1">
    <property type="entry name" value="UPF0182 PROTEIN SLL1060"/>
    <property type="match status" value="1"/>
</dbReference>
<dbReference type="GO" id="GO:0005886">
    <property type="term" value="C:plasma membrane"/>
    <property type="evidence" value="ECO:0007669"/>
    <property type="project" value="UniProtKB-SubCell"/>
</dbReference>
<dbReference type="HAMAP" id="MF_01600">
    <property type="entry name" value="UPF0182"/>
    <property type="match status" value="1"/>
</dbReference>
<keyword evidence="2 5" id="KW-0812">Transmembrane</keyword>
<reference evidence="7 8" key="1">
    <citation type="submission" date="2020-07" db="EMBL/GenBank/DDBJ databases">
        <title>Sequencing the genomes of 1000 actinobacteria strains.</title>
        <authorList>
            <person name="Klenk H.-P."/>
        </authorList>
    </citation>
    <scope>NUCLEOTIDE SEQUENCE [LARGE SCALE GENOMIC DNA]</scope>
    <source>
        <strain evidence="7 8">DSM 15165</strain>
    </source>
</reference>